<comment type="caution">
    <text evidence="1">The sequence shown here is derived from an EMBL/GenBank/DDBJ whole genome shotgun (WGS) entry which is preliminary data.</text>
</comment>
<gene>
    <name evidence="1" type="primary">phnG</name>
    <name evidence="1" type="ORF">OCV88_03600</name>
</gene>
<dbReference type="RefSeq" id="WP_158424225.1">
    <property type="nucleotide sequence ID" value="NZ_JAOQJQ010000001.1"/>
</dbReference>
<protein>
    <submittedName>
        <fullName evidence="1">Phosphonate C-P lyase system protein PhnG</fullName>
    </submittedName>
</protein>
<accession>A0ABT2TGV7</accession>
<dbReference type="GO" id="GO:0016829">
    <property type="term" value="F:lyase activity"/>
    <property type="evidence" value="ECO:0007669"/>
    <property type="project" value="UniProtKB-KW"/>
</dbReference>
<dbReference type="EMBL" id="JAOQJQ010000001">
    <property type="protein sequence ID" value="MCU6761425.1"/>
    <property type="molecule type" value="Genomic_DNA"/>
</dbReference>
<evidence type="ECO:0000313" key="1">
    <source>
        <dbReference type="EMBL" id="MCU6761425.1"/>
    </source>
</evidence>
<sequence>MERKKYSKILAAASCSQVKELAELVTASHNVKSLRPPQKTLTMIQMKDPIASTRFYLGEALCSECMVEMDGVRGFSVMMGDDFEKVTAAAVIDAAFRGNIPLAKELEVQICKLEVEQKNARAGFNGEVLKSRVNFNTMGGS</sequence>
<dbReference type="Pfam" id="PF06754">
    <property type="entry name" value="PhnG"/>
    <property type="match status" value="1"/>
</dbReference>
<keyword evidence="2" id="KW-1185">Reference proteome</keyword>
<evidence type="ECO:0000313" key="2">
    <source>
        <dbReference type="Proteomes" id="UP001652442"/>
    </source>
</evidence>
<keyword evidence="1" id="KW-0456">Lyase</keyword>
<proteinExistence type="predicted"/>
<dbReference type="Proteomes" id="UP001652442">
    <property type="component" value="Unassembled WGS sequence"/>
</dbReference>
<name>A0ABT2TGV7_9FIRM</name>
<dbReference type="InterPro" id="IPR009609">
    <property type="entry name" value="Phosphonate_metab_PhnG"/>
</dbReference>
<dbReference type="NCBIfam" id="TIGR03293">
    <property type="entry name" value="PhnG_redo"/>
    <property type="match status" value="1"/>
</dbReference>
<organism evidence="1 2">
    <name type="scientific">Brotonthovivens ammoniilytica</name>
    <dbReference type="NCBI Taxonomy" id="2981725"/>
    <lineage>
        <taxon>Bacteria</taxon>
        <taxon>Bacillati</taxon>
        <taxon>Bacillota</taxon>
        <taxon>Clostridia</taxon>
        <taxon>Lachnospirales</taxon>
        <taxon>Lachnospiraceae</taxon>
        <taxon>Brotonthovivens</taxon>
    </lineage>
</organism>
<reference evidence="1 2" key="1">
    <citation type="journal article" date="2021" name="ISME Commun">
        <title>Automated analysis of genomic sequences facilitates high-throughput and comprehensive description of bacteria.</title>
        <authorList>
            <person name="Hitch T.C.A."/>
        </authorList>
    </citation>
    <scope>NUCLEOTIDE SEQUENCE [LARGE SCALE GENOMIC DNA]</scope>
    <source>
        <strain evidence="1 2">Sanger_109</strain>
    </source>
</reference>